<evidence type="ECO:0000259" key="2">
    <source>
        <dbReference type="Pfam" id="PF00583"/>
    </source>
</evidence>
<evidence type="ECO:0000313" key="4">
    <source>
        <dbReference type="Proteomes" id="UP001521184"/>
    </source>
</evidence>
<dbReference type="Pfam" id="PF00583">
    <property type="entry name" value="Acetyltransf_1"/>
    <property type="match status" value="1"/>
</dbReference>
<evidence type="ECO:0000256" key="1">
    <source>
        <dbReference type="SAM" id="MobiDB-lite"/>
    </source>
</evidence>
<keyword evidence="4" id="KW-1185">Reference proteome</keyword>
<dbReference type="Gene3D" id="3.40.630.30">
    <property type="match status" value="1"/>
</dbReference>
<evidence type="ECO:0000313" key="3">
    <source>
        <dbReference type="EMBL" id="KAL1634827.1"/>
    </source>
</evidence>
<proteinExistence type="predicted"/>
<feature type="domain" description="N-acetyltransferase" evidence="2">
    <location>
        <begin position="139"/>
        <end position="172"/>
    </location>
</feature>
<protein>
    <recommendedName>
        <fullName evidence="2">N-acetyltransferase domain-containing protein</fullName>
    </recommendedName>
</protein>
<dbReference type="InterPro" id="IPR016181">
    <property type="entry name" value="Acyl_CoA_acyltransferase"/>
</dbReference>
<gene>
    <name evidence="3" type="ORF">SLS58_010510</name>
</gene>
<comment type="caution">
    <text evidence="3">The sequence shown here is derived from an EMBL/GenBank/DDBJ whole genome shotgun (WGS) entry which is preliminary data.</text>
</comment>
<dbReference type="InterPro" id="IPR000182">
    <property type="entry name" value="GNAT_dom"/>
</dbReference>
<organism evidence="3 4">
    <name type="scientific">Diplodia intermedia</name>
    <dbReference type="NCBI Taxonomy" id="856260"/>
    <lineage>
        <taxon>Eukaryota</taxon>
        <taxon>Fungi</taxon>
        <taxon>Dikarya</taxon>
        <taxon>Ascomycota</taxon>
        <taxon>Pezizomycotina</taxon>
        <taxon>Dothideomycetes</taxon>
        <taxon>Dothideomycetes incertae sedis</taxon>
        <taxon>Botryosphaeriales</taxon>
        <taxon>Botryosphaeriaceae</taxon>
        <taxon>Diplodia</taxon>
    </lineage>
</organism>
<dbReference type="EMBL" id="JAKEKT020000125">
    <property type="protein sequence ID" value="KAL1634827.1"/>
    <property type="molecule type" value="Genomic_DNA"/>
</dbReference>
<reference evidence="3 4" key="1">
    <citation type="journal article" date="2023" name="Plant Dis.">
        <title>First Report of Diplodia intermedia Causing Canker and Dieback Diseases on Apple Trees in Canada.</title>
        <authorList>
            <person name="Ellouze W."/>
            <person name="Ilyukhin E."/>
            <person name="Sulman M."/>
            <person name="Ali S."/>
        </authorList>
    </citation>
    <scope>NUCLEOTIDE SEQUENCE [LARGE SCALE GENOMIC DNA]</scope>
    <source>
        <strain evidence="3 4">M45-28</strain>
    </source>
</reference>
<name>A0ABR3T5T0_9PEZI</name>
<sequence>MFSKSMRSTVADLIRDLKPMHTNKNDIIESNQIGSCIGQIFNREHALNNCFSISSQNAGFQTRTFLQCVYDEQVSLPTSQALTSRLTNPSHSTGNLFPTLVEPAQNPFNDADPDPDPDDILQRDATTSSALSNRHLVGEHSFVFIEGVRVQTSHRRRGVGRALLKALLAEAAAILPSIRFAASWPCASDGDPDDLADVVHFRSANDGAGCSPRRSGLGQKRAEAFHRAAGFRRLGLTRFWAKSLE</sequence>
<dbReference type="SUPFAM" id="SSF55729">
    <property type="entry name" value="Acyl-CoA N-acyltransferases (Nat)"/>
    <property type="match status" value="1"/>
</dbReference>
<dbReference type="Proteomes" id="UP001521184">
    <property type="component" value="Unassembled WGS sequence"/>
</dbReference>
<accession>A0ABR3T5T0</accession>
<feature type="region of interest" description="Disordered" evidence="1">
    <location>
        <begin position="100"/>
        <end position="122"/>
    </location>
</feature>